<gene>
    <name evidence="2" type="ORF">PHYBOEH_007467</name>
</gene>
<evidence type="ECO:0000313" key="2">
    <source>
        <dbReference type="EMBL" id="KAG7399947.1"/>
    </source>
</evidence>
<dbReference type="EMBL" id="JAGDFL010000041">
    <property type="protein sequence ID" value="KAG7399947.1"/>
    <property type="molecule type" value="Genomic_DNA"/>
</dbReference>
<organism evidence="2 3">
    <name type="scientific">Phytophthora boehmeriae</name>
    <dbReference type="NCBI Taxonomy" id="109152"/>
    <lineage>
        <taxon>Eukaryota</taxon>
        <taxon>Sar</taxon>
        <taxon>Stramenopiles</taxon>
        <taxon>Oomycota</taxon>
        <taxon>Peronosporomycetes</taxon>
        <taxon>Peronosporales</taxon>
        <taxon>Peronosporaceae</taxon>
        <taxon>Phytophthora</taxon>
    </lineage>
</organism>
<dbReference type="Proteomes" id="UP000693981">
    <property type="component" value="Unassembled WGS sequence"/>
</dbReference>
<dbReference type="PANTHER" id="PTHR12092">
    <property type="entry name" value="PLECKSTRIN"/>
    <property type="match status" value="1"/>
</dbReference>
<protein>
    <recommendedName>
        <fullName evidence="1">PH domain-containing protein</fullName>
    </recommendedName>
</protein>
<dbReference type="InterPro" id="IPR037370">
    <property type="entry name" value="Pleckstrin"/>
</dbReference>
<dbReference type="PROSITE" id="PS50003">
    <property type="entry name" value="PH_DOMAIN"/>
    <property type="match status" value="1"/>
</dbReference>
<comment type="caution">
    <text evidence="2">The sequence shown here is derived from an EMBL/GenBank/DDBJ whole genome shotgun (WGS) entry which is preliminary data.</text>
</comment>
<dbReference type="Pfam" id="PF00169">
    <property type="entry name" value="PH"/>
    <property type="match status" value="1"/>
</dbReference>
<dbReference type="InterPro" id="IPR001849">
    <property type="entry name" value="PH_domain"/>
</dbReference>
<dbReference type="AlphaFoldDB" id="A0A8T1X1F9"/>
<dbReference type="PANTHER" id="PTHR12092:SF16">
    <property type="entry name" value="PH DOMAIN-CONTAINING PROTEIN"/>
    <property type="match status" value="1"/>
</dbReference>
<feature type="domain" description="PH" evidence="1">
    <location>
        <begin position="33"/>
        <end position="134"/>
    </location>
</feature>
<sequence length="282" mass="32104">MHLRGRQSPLQRRGSSAEAAITAETARLNTANGVLKHGFLLKKGHLMPTRKERYFVLGENSLSYYKPTKEGDVQFKGVLELKTTDVISPKPHSDVWLRVRQSKGPDGKSYKLDLKASSLKERREWIEALRKACRGEHLARQRPLQSDMRLQRARTSRRDGNAKTMLELLSSPMGSDNVDPGASIHQVDVRASFQIFHETVLLKKLVDTIKSSWGPASEWSMLQYEELVQGINLTQEKSGSADFEPDSILAEAFRLRYQFEEIPENQPTMHHLKNCRVEQAKP</sequence>
<name>A0A8T1X1F9_9STRA</name>
<dbReference type="OrthoDB" id="185175at2759"/>
<proteinExistence type="predicted"/>
<keyword evidence="3" id="KW-1185">Reference proteome</keyword>
<dbReference type="GO" id="GO:0005886">
    <property type="term" value="C:plasma membrane"/>
    <property type="evidence" value="ECO:0007669"/>
    <property type="project" value="TreeGrafter"/>
</dbReference>
<dbReference type="GO" id="GO:0030036">
    <property type="term" value="P:actin cytoskeleton organization"/>
    <property type="evidence" value="ECO:0007669"/>
    <property type="project" value="TreeGrafter"/>
</dbReference>
<accession>A0A8T1X1F9</accession>
<dbReference type="SMART" id="SM00233">
    <property type="entry name" value="PH"/>
    <property type="match status" value="1"/>
</dbReference>
<evidence type="ECO:0000259" key="1">
    <source>
        <dbReference type="PROSITE" id="PS50003"/>
    </source>
</evidence>
<reference evidence="2" key="1">
    <citation type="submission" date="2021-02" db="EMBL/GenBank/DDBJ databases">
        <authorList>
            <person name="Palmer J.M."/>
        </authorList>
    </citation>
    <scope>NUCLEOTIDE SEQUENCE</scope>
    <source>
        <strain evidence="2">SCRP23</strain>
    </source>
</reference>
<evidence type="ECO:0000313" key="3">
    <source>
        <dbReference type="Proteomes" id="UP000693981"/>
    </source>
</evidence>